<feature type="transmembrane region" description="Helical" evidence="1">
    <location>
        <begin position="220"/>
        <end position="247"/>
    </location>
</feature>
<evidence type="ECO:0000313" key="2">
    <source>
        <dbReference type="Ensembl" id="ENSCSAVP00000011764.1"/>
    </source>
</evidence>
<keyword evidence="1" id="KW-1133">Transmembrane helix</keyword>
<feature type="transmembrane region" description="Helical" evidence="1">
    <location>
        <begin position="303"/>
        <end position="325"/>
    </location>
</feature>
<evidence type="ECO:0000256" key="1">
    <source>
        <dbReference type="SAM" id="Phobius"/>
    </source>
</evidence>
<dbReference type="AlphaFoldDB" id="H2Z2F2"/>
<dbReference type="InParanoid" id="H2Z2F2"/>
<organism evidence="2 3">
    <name type="scientific">Ciona savignyi</name>
    <name type="common">Pacific transparent sea squirt</name>
    <dbReference type="NCBI Taxonomy" id="51511"/>
    <lineage>
        <taxon>Eukaryota</taxon>
        <taxon>Metazoa</taxon>
        <taxon>Chordata</taxon>
        <taxon>Tunicata</taxon>
        <taxon>Ascidiacea</taxon>
        <taxon>Phlebobranchia</taxon>
        <taxon>Cionidae</taxon>
        <taxon>Ciona</taxon>
    </lineage>
</organism>
<feature type="transmembrane region" description="Helical" evidence="1">
    <location>
        <begin position="12"/>
        <end position="35"/>
    </location>
</feature>
<keyword evidence="1" id="KW-0472">Membrane</keyword>
<proteinExistence type="predicted"/>
<protein>
    <submittedName>
        <fullName evidence="2">Uncharacterized protein</fullName>
    </submittedName>
</protein>
<dbReference type="HOGENOM" id="CLU_831427_0_0_1"/>
<accession>H2Z2F2</accession>
<dbReference type="GeneTree" id="ENSGT00660000097387"/>
<reference evidence="3" key="1">
    <citation type="submission" date="2003-08" db="EMBL/GenBank/DDBJ databases">
        <authorList>
            <person name="Birren B."/>
            <person name="Nusbaum C."/>
            <person name="Abebe A."/>
            <person name="Abouelleil A."/>
            <person name="Adekoya E."/>
            <person name="Ait-zahra M."/>
            <person name="Allen N."/>
            <person name="Allen T."/>
            <person name="An P."/>
            <person name="Anderson M."/>
            <person name="Anderson S."/>
            <person name="Arachchi H."/>
            <person name="Armbruster J."/>
            <person name="Bachantsang P."/>
            <person name="Baldwin J."/>
            <person name="Barry A."/>
            <person name="Bayul T."/>
            <person name="Blitshsteyn B."/>
            <person name="Bloom T."/>
            <person name="Blye J."/>
            <person name="Boguslavskiy L."/>
            <person name="Borowsky M."/>
            <person name="Boukhgalter B."/>
            <person name="Brunache A."/>
            <person name="Butler J."/>
            <person name="Calixte N."/>
            <person name="Calvo S."/>
            <person name="Camarata J."/>
            <person name="Campo K."/>
            <person name="Chang J."/>
            <person name="Cheshatsang Y."/>
            <person name="Citroen M."/>
            <person name="Collymore A."/>
            <person name="Considine T."/>
            <person name="Cook A."/>
            <person name="Cooke P."/>
            <person name="Corum B."/>
            <person name="Cuomo C."/>
            <person name="David R."/>
            <person name="Dawoe T."/>
            <person name="Degray S."/>
            <person name="Dodge S."/>
            <person name="Dooley K."/>
            <person name="Dorje P."/>
            <person name="Dorjee K."/>
            <person name="Dorris L."/>
            <person name="Duffey N."/>
            <person name="Dupes A."/>
            <person name="Elkins T."/>
            <person name="Engels R."/>
            <person name="Erickson J."/>
            <person name="Farina A."/>
            <person name="Faro S."/>
            <person name="Ferreira P."/>
            <person name="Fischer H."/>
            <person name="Fitzgerald M."/>
            <person name="Foley K."/>
            <person name="Gage D."/>
            <person name="Galagan J."/>
            <person name="Gearin G."/>
            <person name="Gnerre S."/>
            <person name="Gnirke A."/>
            <person name="Goyette A."/>
            <person name="Graham J."/>
            <person name="Grandbois E."/>
            <person name="Gyaltsen K."/>
            <person name="Hafez N."/>
            <person name="Hagopian D."/>
            <person name="Hagos B."/>
            <person name="Hall J."/>
            <person name="Hatcher B."/>
            <person name="Heller A."/>
            <person name="Higgins H."/>
            <person name="Honan T."/>
            <person name="Horn A."/>
            <person name="Houde N."/>
            <person name="Hughes L."/>
            <person name="Hulme W."/>
            <person name="Husby E."/>
            <person name="Iliev I."/>
            <person name="Jaffe D."/>
            <person name="Jones C."/>
            <person name="Kamal M."/>
            <person name="Kamat A."/>
            <person name="Kamvysselis M."/>
            <person name="Karlsson E."/>
            <person name="Kells C."/>
            <person name="Kieu A."/>
            <person name="Kisner P."/>
            <person name="Kodira C."/>
            <person name="Kulbokas E."/>
            <person name="Labutti K."/>
            <person name="Lama D."/>
            <person name="Landers T."/>
            <person name="Leger J."/>
            <person name="Levine S."/>
            <person name="Lewis D."/>
            <person name="Lewis T."/>
            <person name="Lindblad-toh K."/>
            <person name="Liu X."/>
            <person name="Lokyitsang T."/>
            <person name="Lokyitsang Y."/>
            <person name="Lucien O."/>
            <person name="Lui A."/>
            <person name="Ma L.J."/>
            <person name="Mabbitt R."/>
            <person name="Macdonald J."/>
            <person name="Maclean C."/>
            <person name="Major J."/>
            <person name="Manning J."/>
            <person name="Marabella R."/>
            <person name="Maru K."/>
            <person name="Matthews C."/>
            <person name="Mauceli E."/>
            <person name="Mccarthy M."/>
            <person name="Mcdonough S."/>
            <person name="Mcghee T."/>
            <person name="Meldrim J."/>
            <person name="Meneus L."/>
            <person name="Mesirov J."/>
            <person name="Mihalev A."/>
            <person name="Mihova T."/>
            <person name="Mikkelsen T."/>
            <person name="Mlenga V."/>
            <person name="Moru K."/>
            <person name="Mozes J."/>
            <person name="Mulrain L."/>
            <person name="Munson G."/>
            <person name="Naylor J."/>
            <person name="Newes C."/>
            <person name="Nguyen C."/>
            <person name="Nguyen N."/>
            <person name="Nguyen T."/>
            <person name="Nicol R."/>
            <person name="Nielsen C."/>
            <person name="Nizzari M."/>
            <person name="Norbu C."/>
            <person name="Norbu N."/>
            <person name="O'donnell P."/>
            <person name="Okoawo O."/>
            <person name="O'leary S."/>
            <person name="Omotosho B."/>
            <person name="O'neill K."/>
            <person name="Osman S."/>
            <person name="Parker S."/>
            <person name="Perrin D."/>
            <person name="Phunkhang P."/>
            <person name="Piqani B."/>
            <person name="Purcell S."/>
            <person name="Rachupka T."/>
            <person name="Ramasamy U."/>
            <person name="Rameau R."/>
            <person name="Ray V."/>
            <person name="Raymond C."/>
            <person name="Retta R."/>
            <person name="Richardson S."/>
            <person name="Rise C."/>
            <person name="Rodriguez J."/>
            <person name="Rogers J."/>
            <person name="Rogov P."/>
            <person name="Rutman M."/>
            <person name="Schupbach R."/>
            <person name="Seaman C."/>
            <person name="Settipalli S."/>
            <person name="Sharpe T."/>
            <person name="Sheridan J."/>
            <person name="Sherpa N."/>
            <person name="Shi J."/>
            <person name="Smirnov S."/>
            <person name="Smith C."/>
            <person name="Sougnez C."/>
            <person name="Spencer B."/>
            <person name="Stalker J."/>
            <person name="Stange-thomann N."/>
            <person name="Stavropoulos S."/>
            <person name="Stetson K."/>
            <person name="Stone C."/>
            <person name="Stone S."/>
            <person name="Stubbs M."/>
            <person name="Talamas J."/>
            <person name="Tchuinga P."/>
            <person name="Tenzing P."/>
            <person name="Tesfaye S."/>
            <person name="Theodore J."/>
            <person name="Thoulutsang Y."/>
            <person name="Topham K."/>
            <person name="Towey S."/>
            <person name="Tsamla T."/>
            <person name="Tsomo N."/>
            <person name="Vallee D."/>
            <person name="Vassiliev H."/>
            <person name="Venkataraman V."/>
            <person name="Vinson J."/>
            <person name="Vo A."/>
            <person name="Wade C."/>
            <person name="Wang S."/>
            <person name="Wangchuk T."/>
            <person name="Wangdi T."/>
            <person name="Whittaker C."/>
            <person name="Wilkinson J."/>
            <person name="Wu Y."/>
            <person name="Wyman D."/>
            <person name="Yadav S."/>
            <person name="Yang S."/>
            <person name="Yang X."/>
            <person name="Yeager S."/>
            <person name="Yee E."/>
            <person name="Young G."/>
            <person name="Zainoun J."/>
            <person name="Zembeck L."/>
            <person name="Zimmer A."/>
            <person name="Zody M."/>
            <person name="Lander E."/>
        </authorList>
    </citation>
    <scope>NUCLEOTIDE SEQUENCE [LARGE SCALE GENOMIC DNA]</scope>
</reference>
<reference evidence="2" key="2">
    <citation type="submission" date="2025-08" db="UniProtKB">
        <authorList>
            <consortium name="Ensembl"/>
        </authorList>
    </citation>
    <scope>IDENTIFICATION</scope>
</reference>
<feature type="transmembrane region" description="Helical" evidence="1">
    <location>
        <begin position="259"/>
        <end position="283"/>
    </location>
</feature>
<keyword evidence="3" id="KW-1185">Reference proteome</keyword>
<dbReference type="Proteomes" id="UP000007875">
    <property type="component" value="Unassembled WGS sequence"/>
</dbReference>
<keyword evidence="1" id="KW-0812">Transmembrane</keyword>
<reference evidence="2" key="3">
    <citation type="submission" date="2025-09" db="UniProtKB">
        <authorList>
            <consortium name="Ensembl"/>
        </authorList>
    </citation>
    <scope>IDENTIFICATION</scope>
</reference>
<evidence type="ECO:0000313" key="3">
    <source>
        <dbReference type="Proteomes" id="UP000007875"/>
    </source>
</evidence>
<name>H2Z2F2_CIOSA</name>
<dbReference type="Ensembl" id="ENSCSAVT00000011901.1">
    <property type="protein sequence ID" value="ENSCSAVP00000011764.1"/>
    <property type="gene ID" value="ENSCSAVG00000006904.1"/>
</dbReference>
<sequence>MPSQEKPGAVGYFILSVAICGIVLLATGIGTNHWIKIYGSDAAKKADAKFYAMTNKSIDEYTILWPVLQGQYNQLASQYPILMGVLVSAKTNLTQLMTAAAAAAGRKKRSSSAIQALQLQLQTTGAALKQVGTGMGMLKALNATKNAFVPMHKMDLCGGFFSMCSHDGTKYICGPASKFRNTSLDEPCKPDYKSNATGIPTVESILAKTSSCNANGLAKVVAGTVGFFGAVIMAATALSLLPTALMAINTFKPQARNTLFNGVTIGIMYLVCGALVVGMSVFYQIKIIGAYHDSDMHGTRTSYSWILAIIGGSLFCVAGIISFLLRPKGEVAPN</sequence>